<protein>
    <submittedName>
        <fullName evidence="1">Uncharacterized protein</fullName>
    </submittedName>
</protein>
<reference evidence="1" key="1">
    <citation type="submission" date="2018-02" db="EMBL/GenBank/DDBJ databases">
        <title>Rhizophora mucronata_Transcriptome.</title>
        <authorList>
            <person name="Meera S.P."/>
            <person name="Sreeshan A."/>
            <person name="Augustine A."/>
        </authorList>
    </citation>
    <scope>NUCLEOTIDE SEQUENCE</scope>
    <source>
        <tissue evidence="1">Leaf</tissue>
    </source>
</reference>
<accession>A0A2P2MQ39</accession>
<evidence type="ECO:0000313" key="1">
    <source>
        <dbReference type="EMBL" id="MBX32339.1"/>
    </source>
</evidence>
<name>A0A2P2MQ39_RHIMU</name>
<organism evidence="1">
    <name type="scientific">Rhizophora mucronata</name>
    <name type="common">Asiatic mangrove</name>
    <dbReference type="NCBI Taxonomy" id="61149"/>
    <lineage>
        <taxon>Eukaryota</taxon>
        <taxon>Viridiplantae</taxon>
        <taxon>Streptophyta</taxon>
        <taxon>Embryophyta</taxon>
        <taxon>Tracheophyta</taxon>
        <taxon>Spermatophyta</taxon>
        <taxon>Magnoliopsida</taxon>
        <taxon>eudicotyledons</taxon>
        <taxon>Gunneridae</taxon>
        <taxon>Pentapetalae</taxon>
        <taxon>rosids</taxon>
        <taxon>fabids</taxon>
        <taxon>Malpighiales</taxon>
        <taxon>Rhizophoraceae</taxon>
        <taxon>Rhizophora</taxon>
    </lineage>
</organism>
<dbReference type="EMBL" id="GGEC01051855">
    <property type="protein sequence ID" value="MBX32339.1"/>
    <property type="molecule type" value="Transcribed_RNA"/>
</dbReference>
<dbReference type="AlphaFoldDB" id="A0A2P2MQ39"/>
<proteinExistence type="predicted"/>
<sequence>MVLICLISCLCLMFVFLRDFLVVAFLCESLAWT</sequence>